<comment type="caution">
    <text evidence="1">The sequence shown here is derived from an EMBL/GenBank/DDBJ whole genome shotgun (WGS) entry which is preliminary data.</text>
</comment>
<sequence length="137" mass="14838">MKKRFIAAFAICLIWLSASCFCSAAGTVTTVISLMNVLKQETKSSVYNIGLNAPFSKESSGIKEGVSTETGALTVSNSILSIPGRNGMNLNLNLMYNNLSAKLYDEGTTSASITNSYGTTIIAYYDVYDNNGYWLRT</sequence>
<dbReference type="AlphaFoldDB" id="A0A644WUR0"/>
<reference evidence="1" key="1">
    <citation type="submission" date="2019-08" db="EMBL/GenBank/DDBJ databases">
        <authorList>
            <person name="Kucharzyk K."/>
            <person name="Murdoch R.W."/>
            <person name="Higgins S."/>
            <person name="Loffler F."/>
        </authorList>
    </citation>
    <scope>NUCLEOTIDE SEQUENCE</scope>
</reference>
<name>A0A644WUR0_9ZZZZ</name>
<dbReference type="PROSITE" id="PS51257">
    <property type="entry name" value="PROKAR_LIPOPROTEIN"/>
    <property type="match status" value="1"/>
</dbReference>
<gene>
    <name evidence="1" type="ORF">SDC9_53926</name>
</gene>
<evidence type="ECO:0000313" key="1">
    <source>
        <dbReference type="EMBL" id="MPM07620.1"/>
    </source>
</evidence>
<accession>A0A644WUR0</accession>
<proteinExistence type="predicted"/>
<protein>
    <submittedName>
        <fullName evidence="1">Uncharacterized protein</fullName>
    </submittedName>
</protein>
<dbReference type="EMBL" id="VSSQ01001356">
    <property type="protein sequence ID" value="MPM07620.1"/>
    <property type="molecule type" value="Genomic_DNA"/>
</dbReference>
<organism evidence="1">
    <name type="scientific">bioreactor metagenome</name>
    <dbReference type="NCBI Taxonomy" id="1076179"/>
    <lineage>
        <taxon>unclassified sequences</taxon>
        <taxon>metagenomes</taxon>
        <taxon>ecological metagenomes</taxon>
    </lineage>
</organism>